<feature type="chain" id="PRO_5047543896" evidence="1">
    <location>
        <begin position="35"/>
        <end position="219"/>
    </location>
</feature>
<organism evidence="2 3">
    <name type="scientific">Luteibacter jiangsuensis</name>
    <dbReference type="NCBI Taxonomy" id="637577"/>
    <lineage>
        <taxon>Bacteria</taxon>
        <taxon>Pseudomonadati</taxon>
        <taxon>Pseudomonadota</taxon>
        <taxon>Gammaproteobacteria</taxon>
        <taxon>Lysobacterales</taxon>
        <taxon>Rhodanobacteraceae</taxon>
        <taxon>Luteibacter</taxon>
    </lineage>
</organism>
<dbReference type="Pfam" id="PF08813">
    <property type="entry name" value="Phage_tail_3"/>
    <property type="match status" value="1"/>
</dbReference>
<keyword evidence="3" id="KW-1185">Reference proteome</keyword>
<dbReference type="Proteomes" id="UP001429601">
    <property type="component" value="Unassembled WGS sequence"/>
</dbReference>
<protein>
    <submittedName>
        <fullName evidence="2">Phage tail protein</fullName>
    </submittedName>
</protein>
<keyword evidence="1" id="KW-0732">Signal</keyword>
<name>A0ABX0Q7Z6_9GAMM</name>
<sequence>MSLKFPNGAVFGISTALSAAIIATAVSNANPAVATVPTGSVVEGDVLVMLSAWPDANNTAVEAGEVTEGASDTVPLLGFDASDLEVFPAGLAAAQFMVASDFIDFSQQGDVSTSGGDQQFWTGQFLEASRQISVPTVKNAKTFTLPLYFDPKLPWYAAAKAADRKRKPIVLRCKLPDGDTIYRYGYFSFDADPTTAANNPMGNTATFTALGDAVLVEAA</sequence>
<reference evidence="2 3" key="1">
    <citation type="journal article" date="2011" name="Curr. Microbiol.">
        <title>Luteibacter jiangsuensis sp. nov.: a methamidophos-degrading bacterium isolated from a methamidophos-manufacturing factory.</title>
        <authorList>
            <person name="Wang L."/>
            <person name="Wang G.L."/>
            <person name="Li S.P."/>
            <person name="Jiang J.D."/>
        </authorList>
    </citation>
    <scope>NUCLEOTIDE SEQUENCE [LARGE SCALE GENOMIC DNA]</scope>
    <source>
        <strain evidence="2 3">CGMCC 1.10133</strain>
    </source>
</reference>
<evidence type="ECO:0000256" key="1">
    <source>
        <dbReference type="SAM" id="SignalP"/>
    </source>
</evidence>
<dbReference type="RefSeq" id="WP_167129245.1">
    <property type="nucleotide sequence ID" value="NZ_JAAQQR010000010.1"/>
</dbReference>
<comment type="caution">
    <text evidence="2">The sequence shown here is derived from an EMBL/GenBank/DDBJ whole genome shotgun (WGS) entry which is preliminary data.</text>
</comment>
<feature type="signal peptide" evidence="1">
    <location>
        <begin position="1"/>
        <end position="34"/>
    </location>
</feature>
<accession>A0ABX0Q7Z6</accession>
<dbReference type="InterPro" id="IPR014918">
    <property type="entry name" value="Phage_tail_3"/>
</dbReference>
<evidence type="ECO:0000313" key="3">
    <source>
        <dbReference type="Proteomes" id="UP001429601"/>
    </source>
</evidence>
<proteinExistence type="predicted"/>
<dbReference type="EMBL" id="JAAQQR010000010">
    <property type="protein sequence ID" value="NID06654.1"/>
    <property type="molecule type" value="Genomic_DNA"/>
</dbReference>
<evidence type="ECO:0000313" key="2">
    <source>
        <dbReference type="EMBL" id="NID06654.1"/>
    </source>
</evidence>
<gene>
    <name evidence="2" type="ORF">HBF26_17295</name>
</gene>